<gene>
    <name evidence="6" type="primary">rpsQ</name>
    <name evidence="8" type="ORF">C7B45_11060</name>
</gene>
<keyword evidence="2 6" id="KW-0699">rRNA-binding</keyword>
<dbReference type="InterPro" id="IPR000266">
    <property type="entry name" value="Ribosomal_uS17"/>
</dbReference>
<sequence length="87" mass="10312">MAEIQGKRKVREGVVVSDKMNKTVVVAVESLVKHPIYGRRMRRTKRYKAHDEDNRCRTGDRVRIEETRPLSKEKNWRVIEILGHQKD</sequence>
<reference evidence="8 9" key="1">
    <citation type="journal article" date="2014" name="BMC Genomics">
        <title>Comparison of environmental and isolate Sulfobacillus genomes reveals diverse carbon, sulfur, nitrogen, and hydrogen metabolisms.</title>
        <authorList>
            <person name="Justice N.B."/>
            <person name="Norman A."/>
            <person name="Brown C.T."/>
            <person name="Singh A."/>
            <person name="Thomas B.C."/>
            <person name="Banfield J.F."/>
        </authorList>
    </citation>
    <scope>NUCLEOTIDE SEQUENCE [LARGE SCALE GENOMIC DNA]</scope>
    <source>
        <strain evidence="8">AMDSBA3</strain>
    </source>
</reference>
<dbReference type="Pfam" id="PF00366">
    <property type="entry name" value="Ribosomal_S17"/>
    <property type="match status" value="1"/>
</dbReference>
<accession>A0A2T2WGN1</accession>
<keyword evidence="5 6" id="KW-0687">Ribonucleoprotein</keyword>
<evidence type="ECO:0000256" key="3">
    <source>
        <dbReference type="ARBA" id="ARBA00022884"/>
    </source>
</evidence>
<dbReference type="SUPFAM" id="SSF50249">
    <property type="entry name" value="Nucleic acid-binding proteins"/>
    <property type="match status" value="1"/>
</dbReference>
<evidence type="ECO:0000256" key="5">
    <source>
        <dbReference type="ARBA" id="ARBA00023274"/>
    </source>
</evidence>
<dbReference type="PANTHER" id="PTHR10744:SF1">
    <property type="entry name" value="SMALL RIBOSOMAL SUBUNIT PROTEIN US17M"/>
    <property type="match status" value="1"/>
</dbReference>
<evidence type="ECO:0000256" key="2">
    <source>
        <dbReference type="ARBA" id="ARBA00022730"/>
    </source>
</evidence>
<keyword evidence="3 6" id="KW-0694">RNA-binding</keyword>
<evidence type="ECO:0000256" key="7">
    <source>
        <dbReference type="RuleBase" id="RU003872"/>
    </source>
</evidence>
<dbReference type="GO" id="GO:0003735">
    <property type="term" value="F:structural constituent of ribosome"/>
    <property type="evidence" value="ECO:0007669"/>
    <property type="project" value="UniProtKB-UniRule"/>
</dbReference>
<evidence type="ECO:0000313" key="9">
    <source>
        <dbReference type="Proteomes" id="UP000241848"/>
    </source>
</evidence>
<dbReference type="InterPro" id="IPR019979">
    <property type="entry name" value="Ribosomal_uS17_CS"/>
</dbReference>
<dbReference type="GO" id="GO:0019843">
    <property type="term" value="F:rRNA binding"/>
    <property type="evidence" value="ECO:0007669"/>
    <property type="project" value="UniProtKB-UniRule"/>
</dbReference>
<dbReference type="FunFam" id="2.40.50.140:FF:000123">
    <property type="entry name" value="30S ribosomal protein S17"/>
    <property type="match status" value="1"/>
</dbReference>
<evidence type="ECO:0000256" key="4">
    <source>
        <dbReference type="ARBA" id="ARBA00022980"/>
    </source>
</evidence>
<comment type="function">
    <text evidence="6">One of the primary rRNA binding proteins, it binds specifically to the 5'-end of 16S ribosomal RNA.</text>
</comment>
<dbReference type="InterPro" id="IPR012340">
    <property type="entry name" value="NA-bd_OB-fold"/>
</dbReference>
<evidence type="ECO:0000256" key="6">
    <source>
        <dbReference type="HAMAP-Rule" id="MF_01345"/>
    </source>
</evidence>
<dbReference type="AlphaFoldDB" id="A0A2T2WGN1"/>
<comment type="subunit">
    <text evidence="6">Part of the 30S ribosomal subunit.</text>
</comment>
<comment type="caution">
    <text evidence="8">The sequence shown here is derived from an EMBL/GenBank/DDBJ whole genome shotgun (WGS) entry which is preliminary data.</text>
</comment>
<name>A0A2T2WGN1_9FIRM</name>
<keyword evidence="4 6" id="KW-0689">Ribosomal protein</keyword>
<dbReference type="GO" id="GO:0006412">
    <property type="term" value="P:translation"/>
    <property type="evidence" value="ECO:0007669"/>
    <property type="project" value="UniProtKB-UniRule"/>
</dbReference>
<evidence type="ECO:0000313" key="8">
    <source>
        <dbReference type="EMBL" id="PSR21394.1"/>
    </source>
</evidence>
<dbReference type="Proteomes" id="UP000241848">
    <property type="component" value="Unassembled WGS sequence"/>
</dbReference>
<dbReference type="EMBL" id="PXYV01000035">
    <property type="protein sequence ID" value="PSR21394.1"/>
    <property type="molecule type" value="Genomic_DNA"/>
</dbReference>
<proteinExistence type="inferred from homology"/>
<dbReference type="NCBIfam" id="TIGR03635">
    <property type="entry name" value="uS17_bact"/>
    <property type="match status" value="1"/>
</dbReference>
<dbReference type="PRINTS" id="PR00973">
    <property type="entry name" value="RIBOSOMALS17"/>
</dbReference>
<evidence type="ECO:0000256" key="1">
    <source>
        <dbReference type="ARBA" id="ARBA00010254"/>
    </source>
</evidence>
<dbReference type="CDD" id="cd00364">
    <property type="entry name" value="Ribosomal_uS17"/>
    <property type="match status" value="1"/>
</dbReference>
<dbReference type="HAMAP" id="MF_01345_B">
    <property type="entry name" value="Ribosomal_uS17_B"/>
    <property type="match status" value="1"/>
</dbReference>
<dbReference type="PANTHER" id="PTHR10744">
    <property type="entry name" value="40S RIBOSOMAL PROTEIN S11 FAMILY MEMBER"/>
    <property type="match status" value="1"/>
</dbReference>
<organism evidence="8 9">
    <name type="scientific">Sulfobacillus acidophilus</name>
    <dbReference type="NCBI Taxonomy" id="53633"/>
    <lineage>
        <taxon>Bacteria</taxon>
        <taxon>Bacillati</taxon>
        <taxon>Bacillota</taxon>
        <taxon>Clostridia</taxon>
        <taxon>Eubacteriales</taxon>
        <taxon>Clostridiales Family XVII. Incertae Sedis</taxon>
        <taxon>Sulfobacillus</taxon>
    </lineage>
</organism>
<protein>
    <recommendedName>
        <fullName evidence="6">Small ribosomal subunit protein uS17</fullName>
    </recommendedName>
</protein>
<dbReference type="PROSITE" id="PS00056">
    <property type="entry name" value="RIBOSOMAL_S17"/>
    <property type="match status" value="1"/>
</dbReference>
<dbReference type="NCBIfam" id="NF004123">
    <property type="entry name" value="PRK05610.1"/>
    <property type="match status" value="1"/>
</dbReference>
<dbReference type="InterPro" id="IPR019984">
    <property type="entry name" value="Ribosomal_uS17_bact/chlr"/>
</dbReference>
<comment type="similarity">
    <text evidence="1 6 7">Belongs to the universal ribosomal protein uS17 family.</text>
</comment>
<dbReference type="Gene3D" id="2.40.50.140">
    <property type="entry name" value="Nucleic acid-binding proteins"/>
    <property type="match status" value="1"/>
</dbReference>
<dbReference type="GO" id="GO:0022627">
    <property type="term" value="C:cytosolic small ribosomal subunit"/>
    <property type="evidence" value="ECO:0007669"/>
    <property type="project" value="UniProtKB-UniRule"/>
</dbReference>